<reference evidence="2" key="1">
    <citation type="submission" date="2017-01" db="EMBL/GenBank/DDBJ databases">
        <authorList>
            <person name="Wang Y."/>
            <person name="White M."/>
            <person name="Kvist S."/>
            <person name="Moncalvo J.-M."/>
        </authorList>
    </citation>
    <scope>NUCLEOTIDE SEQUENCE [LARGE SCALE GENOMIC DNA]</scope>
    <source>
        <strain evidence="2">COL-18-3</strain>
    </source>
</reference>
<accession>A0A1R1PXL1</accession>
<name>A0A1R1PXL1_ZANCU</name>
<keyword evidence="2" id="KW-1185">Reference proteome</keyword>
<dbReference type="EMBL" id="LSSK01000056">
    <property type="protein sequence ID" value="OMH85696.1"/>
    <property type="molecule type" value="Genomic_DNA"/>
</dbReference>
<proteinExistence type="predicted"/>
<dbReference type="Proteomes" id="UP000188320">
    <property type="component" value="Unassembled WGS sequence"/>
</dbReference>
<organism evidence="1 2">
    <name type="scientific">Zancudomyces culisetae</name>
    <name type="common">Gut fungus</name>
    <name type="synonym">Smittium culisetae</name>
    <dbReference type="NCBI Taxonomy" id="1213189"/>
    <lineage>
        <taxon>Eukaryota</taxon>
        <taxon>Fungi</taxon>
        <taxon>Fungi incertae sedis</taxon>
        <taxon>Zoopagomycota</taxon>
        <taxon>Kickxellomycotina</taxon>
        <taxon>Harpellomycetes</taxon>
        <taxon>Harpellales</taxon>
        <taxon>Legeriomycetaceae</taxon>
        <taxon>Zancudomyces</taxon>
    </lineage>
</organism>
<gene>
    <name evidence="1" type="ORF">AX774_g747</name>
</gene>
<sequence>MTSNSLFPTSNRTLQMDSAHAAHNTTWAMAARPPVALLPRSYSHSSAPACEDKSPAIVCCCPPFSFSSCKTSLSLRLFECSISTCWFGGNIYFKIRFRNLLTPHIFTPNFCAATTAALPPFLPSPTAPATSSFTIKCVTCCAEKNDSTFADSFFTPSDNCRVIISSIPSK</sequence>
<evidence type="ECO:0000313" key="2">
    <source>
        <dbReference type="Proteomes" id="UP000188320"/>
    </source>
</evidence>
<comment type="caution">
    <text evidence="1">The sequence shown here is derived from an EMBL/GenBank/DDBJ whole genome shotgun (WGS) entry which is preliminary data.</text>
</comment>
<evidence type="ECO:0000313" key="1">
    <source>
        <dbReference type="EMBL" id="OMH85696.1"/>
    </source>
</evidence>
<dbReference type="AlphaFoldDB" id="A0A1R1PXL1"/>
<protein>
    <submittedName>
        <fullName evidence="1">Uncharacterized protein</fullName>
    </submittedName>
</protein>